<dbReference type="GO" id="GO:0042744">
    <property type="term" value="P:hydrogen peroxide catabolic process"/>
    <property type="evidence" value="ECO:0007669"/>
    <property type="project" value="UniProtKB-KW"/>
</dbReference>
<dbReference type="PROSITE" id="PS50873">
    <property type="entry name" value="PEROXIDASE_4"/>
    <property type="match status" value="1"/>
</dbReference>
<comment type="catalytic activity">
    <reaction evidence="1">
        <text>2 a phenolic donor + H2O2 = 2 a phenolic radical donor + 2 H2O</text>
        <dbReference type="Rhea" id="RHEA:56136"/>
        <dbReference type="ChEBI" id="CHEBI:15377"/>
        <dbReference type="ChEBI" id="CHEBI:16240"/>
        <dbReference type="ChEBI" id="CHEBI:139520"/>
        <dbReference type="ChEBI" id="CHEBI:139521"/>
        <dbReference type="EC" id="1.11.1.7"/>
    </reaction>
</comment>
<keyword evidence="17" id="KW-1185">Reference proteome</keyword>
<dbReference type="SUPFAM" id="SSF48113">
    <property type="entry name" value="Heme-dependent peroxidases"/>
    <property type="match status" value="1"/>
</dbReference>
<dbReference type="Gene3D" id="1.10.420.10">
    <property type="entry name" value="Peroxidase, domain 2"/>
    <property type="match status" value="1"/>
</dbReference>
<evidence type="ECO:0000313" key="16">
    <source>
        <dbReference type="EMBL" id="GJM98530.1"/>
    </source>
</evidence>
<evidence type="ECO:0000256" key="6">
    <source>
        <dbReference type="ARBA" id="ARBA00022723"/>
    </source>
</evidence>
<evidence type="ECO:0000256" key="1">
    <source>
        <dbReference type="ARBA" id="ARBA00000189"/>
    </source>
</evidence>
<evidence type="ECO:0000256" key="3">
    <source>
        <dbReference type="ARBA" id="ARBA00004613"/>
    </source>
</evidence>
<dbReference type="GO" id="GO:0140825">
    <property type="term" value="F:lactoperoxidase activity"/>
    <property type="evidence" value="ECO:0007669"/>
    <property type="project" value="UniProtKB-EC"/>
</dbReference>
<dbReference type="Proteomes" id="UP001054889">
    <property type="component" value="Unassembled WGS sequence"/>
</dbReference>
<evidence type="ECO:0000256" key="12">
    <source>
        <dbReference type="PIRSR" id="PIRSR600823-3"/>
    </source>
</evidence>
<feature type="site" description="Transition state stabilizer" evidence="13">
    <location>
        <position position="69"/>
    </location>
</feature>
<feature type="binding site" evidence="12">
    <location>
        <position position="74"/>
    </location>
    <ligand>
        <name>Ca(2+)</name>
        <dbReference type="ChEBI" id="CHEBI:29108"/>
        <label>1</label>
    </ligand>
</feature>
<dbReference type="PANTHER" id="PTHR31517:SF48">
    <property type="entry name" value="PEROXIDASE 16-RELATED"/>
    <property type="match status" value="1"/>
</dbReference>
<keyword evidence="14" id="KW-0472">Membrane</keyword>
<feature type="transmembrane region" description="Helical" evidence="14">
    <location>
        <begin position="97"/>
        <end position="119"/>
    </location>
</feature>
<dbReference type="EMBL" id="BQKI01000007">
    <property type="protein sequence ID" value="GJM98530.1"/>
    <property type="molecule type" value="Genomic_DNA"/>
</dbReference>
<dbReference type="InterPro" id="IPR000823">
    <property type="entry name" value="Peroxidase_pln"/>
</dbReference>
<comment type="caution">
    <text evidence="16">The sequence shown here is derived from an EMBL/GenBank/DDBJ whole genome shotgun (WGS) entry which is preliminary data.</text>
</comment>
<evidence type="ECO:0000256" key="8">
    <source>
        <dbReference type="ARBA" id="ARBA00023002"/>
    </source>
</evidence>
<comment type="cofactor">
    <cofactor evidence="2">
        <name>heme b</name>
        <dbReference type="ChEBI" id="CHEBI:60344"/>
    </cofactor>
</comment>
<keyword evidence="4" id="KW-0575">Peroxidase</keyword>
<evidence type="ECO:0000256" key="14">
    <source>
        <dbReference type="SAM" id="Phobius"/>
    </source>
</evidence>
<evidence type="ECO:0000256" key="11">
    <source>
        <dbReference type="PIRSR" id="PIRSR600823-1"/>
    </source>
</evidence>
<reference evidence="16" key="2">
    <citation type="submission" date="2021-12" db="EMBL/GenBank/DDBJ databases">
        <title>Resequencing data analysis of finger millet.</title>
        <authorList>
            <person name="Hatakeyama M."/>
            <person name="Aluri S."/>
            <person name="Balachadran M.T."/>
            <person name="Sivarajan S.R."/>
            <person name="Poveda L."/>
            <person name="Shimizu-Inatsugi R."/>
            <person name="Schlapbach R."/>
            <person name="Sreeman S.M."/>
            <person name="Shimizu K.K."/>
        </authorList>
    </citation>
    <scope>NUCLEOTIDE SEQUENCE</scope>
</reference>
<keyword evidence="10" id="KW-0376">Hydrogen peroxide</keyword>
<organism evidence="16 17">
    <name type="scientific">Eleusine coracana subsp. coracana</name>
    <dbReference type="NCBI Taxonomy" id="191504"/>
    <lineage>
        <taxon>Eukaryota</taxon>
        <taxon>Viridiplantae</taxon>
        <taxon>Streptophyta</taxon>
        <taxon>Embryophyta</taxon>
        <taxon>Tracheophyta</taxon>
        <taxon>Spermatophyta</taxon>
        <taxon>Magnoliopsida</taxon>
        <taxon>Liliopsida</taxon>
        <taxon>Poales</taxon>
        <taxon>Poaceae</taxon>
        <taxon>PACMAD clade</taxon>
        <taxon>Chloridoideae</taxon>
        <taxon>Cynodonteae</taxon>
        <taxon>Eleusininae</taxon>
        <taxon>Eleusine</taxon>
    </lineage>
</organism>
<accession>A0AAV5CKF4</accession>
<dbReference type="Gene3D" id="1.10.520.10">
    <property type="match status" value="1"/>
</dbReference>
<sequence>MALLSRRGGLVPLAAAIVVVTLTIGAEASIKQLKVGYYDVLCPEVDGTVRATLARAQAREARSLASVMRFVFHDCFVVKRAATQEAQHNTVLKHSDIMATPCIIVSALICLFAILNLSVTNLVALADPHSVGKAHSVSIVYRLYNTSTSGCPATTWMWPTVMRSTHSALGTAMRRPPMA</sequence>
<evidence type="ECO:0000256" key="2">
    <source>
        <dbReference type="ARBA" id="ARBA00001970"/>
    </source>
</evidence>
<keyword evidence="7 12" id="KW-0106">Calcium</keyword>
<evidence type="ECO:0000313" key="17">
    <source>
        <dbReference type="Proteomes" id="UP001054889"/>
    </source>
</evidence>
<keyword evidence="14" id="KW-0812">Transmembrane</keyword>
<evidence type="ECO:0000256" key="9">
    <source>
        <dbReference type="ARBA" id="ARBA00023004"/>
    </source>
</evidence>
<feature type="binding site" evidence="12">
    <location>
        <position position="77"/>
    </location>
    <ligand>
        <name>Ca(2+)</name>
        <dbReference type="ChEBI" id="CHEBI:29108"/>
        <label>1</label>
    </ligand>
</feature>
<keyword evidence="14" id="KW-1133">Transmembrane helix</keyword>
<evidence type="ECO:0000256" key="7">
    <source>
        <dbReference type="ARBA" id="ARBA00022837"/>
    </source>
</evidence>
<feature type="active site" description="Proton acceptor" evidence="11">
    <location>
        <position position="73"/>
    </location>
</feature>
<keyword evidence="9" id="KW-0408">Iron</keyword>
<reference evidence="16" key="1">
    <citation type="journal article" date="2018" name="DNA Res.">
        <title>Multiple hybrid de novo genome assembly of finger millet, an orphan allotetraploid crop.</title>
        <authorList>
            <person name="Hatakeyama M."/>
            <person name="Aluri S."/>
            <person name="Balachadran M.T."/>
            <person name="Sivarajan S.R."/>
            <person name="Patrignani A."/>
            <person name="Gruter S."/>
            <person name="Poveda L."/>
            <person name="Shimizu-Inatsugi R."/>
            <person name="Baeten J."/>
            <person name="Francoijs K.J."/>
            <person name="Nataraja K.N."/>
            <person name="Reddy Y.A.N."/>
            <person name="Phadnis S."/>
            <person name="Ravikumar R.L."/>
            <person name="Schlapbach R."/>
            <person name="Sreeman S.M."/>
            <person name="Shimizu K.K."/>
        </authorList>
    </citation>
    <scope>NUCLEOTIDE SEQUENCE</scope>
</reference>
<gene>
    <name evidence="16" type="primary">ga15553</name>
    <name evidence="16" type="ORF">PR202_ga15553</name>
</gene>
<dbReference type="GO" id="GO:0020037">
    <property type="term" value="F:heme binding"/>
    <property type="evidence" value="ECO:0007669"/>
    <property type="project" value="InterPro"/>
</dbReference>
<dbReference type="GO" id="GO:0006979">
    <property type="term" value="P:response to oxidative stress"/>
    <property type="evidence" value="ECO:0007669"/>
    <property type="project" value="InterPro"/>
</dbReference>
<comment type="cofactor">
    <cofactor evidence="12">
        <name>Ca(2+)</name>
        <dbReference type="ChEBI" id="CHEBI:29108"/>
    </cofactor>
    <text evidence="12">Binds 2 calcium ions per subunit.</text>
</comment>
<evidence type="ECO:0000259" key="15">
    <source>
        <dbReference type="PROSITE" id="PS50873"/>
    </source>
</evidence>
<dbReference type="GO" id="GO:0005576">
    <property type="term" value="C:extracellular region"/>
    <property type="evidence" value="ECO:0007669"/>
    <property type="project" value="UniProtKB-SubCell"/>
</dbReference>
<dbReference type="InterPro" id="IPR010255">
    <property type="entry name" value="Haem_peroxidase_sf"/>
</dbReference>
<keyword evidence="8" id="KW-0560">Oxidoreductase</keyword>
<keyword evidence="5" id="KW-0349">Heme</keyword>
<evidence type="ECO:0000256" key="4">
    <source>
        <dbReference type="ARBA" id="ARBA00022559"/>
    </source>
</evidence>
<feature type="domain" description="Plant heme peroxidase family profile" evidence="15">
    <location>
        <begin position="32"/>
        <end position="179"/>
    </location>
</feature>
<dbReference type="InterPro" id="IPR002016">
    <property type="entry name" value="Haem_peroxidase"/>
</dbReference>
<dbReference type="GO" id="GO:0046872">
    <property type="term" value="F:metal ion binding"/>
    <property type="evidence" value="ECO:0007669"/>
    <property type="project" value="UniProtKB-KW"/>
</dbReference>
<protein>
    <recommendedName>
        <fullName evidence="15">Plant heme peroxidase family profile domain-containing protein</fullName>
    </recommendedName>
</protein>
<comment type="subcellular location">
    <subcellularLocation>
        <location evidence="3">Secreted</location>
    </subcellularLocation>
</comment>
<evidence type="ECO:0000256" key="5">
    <source>
        <dbReference type="ARBA" id="ARBA00022617"/>
    </source>
</evidence>
<evidence type="ECO:0000256" key="13">
    <source>
        <dbReference type="PIRSR" id="PIRSR600823-4"/>
    </source>
</evidence>
<dbReference type="AlphaFoldDB" id="A0AAV5CKF4"/>
<name>A0AAV5CKF4_ELECO</name>
<evidence type="ECO:0000256" key="10">
    <source>
        <dbReference type="ARBA" id="ARBA00023324"/>
    </source>
</evidence>
<proteinExistence type="predicted"/>
<dbReference type="PANTHER" id="PTHR31517">
    <property type="match status" value="1"/>
</dbReference>
<keyword evidence="6 12" id="KW-0479">Metal-binding</keyword>